<evidence type="ECO:0000256" key="4">
    <source>
        <dbReference type="ARBA" id="ARBA00022807"/>
    </source>
</evidence>
<organism evidence="7 8">
    <name type="scientific">Tropicimonas omnivorans</name>
    <dbReference type="NCBI Taxonomy" id="3075590"/>
    <lineage>
        <taxon>Bacteria</taxon>
        <taxon>Pseudomonadati</taxon>
        <taxon>Pseudomonadota</taxon>
        <taxon>Alphaproteobacteria</taxon>
        <taxon>Rhodobacterales</taxon>
        <taxon>Roseobacteraceae</taxon>
        <taxon>Tropicimonas</taxon>
    </lineage>
</organism>
<keyword evidence="2" id="KW-0645">Protease</keyword>
<comment type="similarity">
    <text evidence="1">Belongs to the peptidase C40 family.</text>
</comment>
<dbReference type="InterPro" id="IPR041382">
    <property type="entry name" value="SH3_16"/>
</dbReference>
<proteinExistence type="inferred from homology"/>
<name>A0ABU3DBX8_9RHOB</name>
<evidence type="ECO:0000313" key="7">
    <source>
        <dbReference type="EMBL" id="MDT0681059.1"/>
    </source>
</evidence>
<protein>
    <submittedName>
        <fullName evidence="7">NlpC/P60 family protein</fullName>
    </submittedName>
</protein>
<evidence type="ECO:0000256" key="3">
    <source>
        <dbReference type="ARBA" id="ARBA00022801"/>
    </source>
</evidence>
<evidence type="ECO:0000256" key="2">
    <source>
        <dbReference type="ARBA" id="ARBA00022670"/>
    </source>
</evidence>
<dbReference type="Pfam" id="PF00877">
    <property type="entry name" value="NLPC_P60"/>
    <property type="match status" value="1"/>
</dbReference>
<evidence type="ECO:0000259" key="6">
    <source>
        <dbReference type="PROSITE" id="PS51935"/>
    </source>
</evidence>
<evidence type="ECO:0000313" key="8">
    <source>
        <dbReference type="Proteomes" id="UP001265259"/>
    </source>
</evidence>
<keyword evidence="4" id="KW-0788">Thiol protease</keyword>
<feature type="domain" description="NlpC/P60" evidence="6">
    <location>
        <begin position="154"/>
        <end position="275"/>
    </location>
</feature>
<dbReference type="SUPFAM" id="SSF54001">
    <property type="entry name" value="Cysteine proteinases"/>
    <property type="match status" value="1"/>
</dbReference>
<dbReference type="InterPro" id="IPR038765">
    <property type="entry name" value="Papain-like_cys_pep_sf"/>
</dbReference>
<dbReference type="PANTHER" id="PTHR47359:SF3">
    <property type="entry name" value="NLP_P60 DOMAIN-CONTAINING PROTEIN-RELATED"/>
    <property type="match status" value="1"/>
</dbReference>
<dbReference type="PANTHER" id="PTHR47359">
    <property type="entry name" value="PEPTIDOGLYCAN DL-ENDOPEPTIDASE CWLO"/>
    <property type="match status" value="1"/>
</dbReference>
<keyword evidence="8" id="KW-1185">Reference proteome</keyword>
<evidence type="ECO:0000256" key="1">
    <source>
        <dbReference type="ARBA" id="ARBA00007074"/>
    </source>
</evidence>
<accession>A0ABU3DBX8</accession>
<dbReference type="EMBL" id="JAVRHL010000001">
    <property type="protein sequence ID" value="MDT0681059.1"/>
    <property type="molecule type" value="Genomic_DNA"/>
</dbReference>
<dbReference type="PROSITE" id="PS51935">
    <property type="entry name" value="NLPC_P60"/>
    <property type="match status" value="1"/>
</dbReference>
<keyword evidence="3" id="KW-0378">Hydrolase</keyword>
<dbReference type="Gene3D" id="3.90.1720.10">
    <property type="entry name" value="endopeptidase domain like (from Nostoc punctiforme)"/>
    <property type="match status" value="1"/>
</dbReference>
<dbReference type="InterPro" id="IPR051794">
    <property type="entry name" value="PG_Endopeptidase_C40"/>
</dbReference>
<evidence type="ECO:0000256" key="5">
    <source>
        <dbReference type="SAM" id="MobiDB-lite"/>
    </source>
</evidence>
<feature type="compositionally biased region" description="Polar residues" evidence="5">
    <location>
        <begin position="275"/>
        <end position="286"/>
    </location>
</feature>
<dbReference type="Pfam" id="PF18348">
    <property type="entry name" value="SH3_16"/>
    <property type="match status" value="1"/>
</dbReference>
<gene>
    <name evidence="7" type="ORF">RM543_00050</name>
</gene>
<dbReference type="InterPro" id="IPR000064">
    <property type="entry name" value="NLP_P60_dom"/>
</dbReference>
<dbReference type="Proteomes" id="UP001265259">
    <property type="component" value="Unassembled WGS sequence"/>
</dbReference>
<reference evidence="7 8" key="1">
    <citation type="submission" date="2023-09" db="EMBL/GenBank/DDBJ databases">
        <authorList>
            <person name="Rey-Velasco X."/>
        </authorList>
    </citation>
    <scope>NUCLEOTIDE SEQUENCE [LARGE SCALE GENOMIC DNA]</scope>
    <source>
        <strain evidence="7 8">F158</strain>
    </source>
</reference>
<sequence>MSRSHDRRLTPANGRVAAEELRGKVDAERFVRGEPASLAKPVADLLSAPGGKRDRQLLFGTPLRVLDRREGIAFVQSGLDGYVGYVTEAALGPATDATHAVAARSAHLYSAPDIKSPEVGWLPHGALLSCTSQDGRFRAGHGGYVIASHLREVDTFESDPAAVAERFLGTPYLWGGNGTLGIDCSGLVQAALVACGLPCPGDSDLQRFAFPAADDAPRRGDLFFWKGHVAMAVSPDRIIHANAHSMSVAHEGLAEAIARIEAQGDGPVTAHARPNNRSISDSFSST</sequence>
<feature type="region of interest" description="Disordered" evidence="5">
    <location>
        <begin position="265"/>
        <end position="286"/>
    </location>
</feature>
<comment type="caution">
    <text evidence="7">The sequence shown here is derived from an EMBL/GenBank/DDBJ whole genome shotgun (WGS) entry which is preliminary data.</text>
</comment>
<dbReference type="RefSeq" id="WP_311688436.1">
    <property type="nucleotide sequence ID" value="NZ_JAVRHL010000001.1"/>
</dbReference>